<evidence type="ECO:0000256" key="1">
    <source>
        <dbReference type="SAM" id="MobiDB-lite"/>
    </source>
</evidence>
<dbReference type="InterPro" id="IPR003582">
    <property type="entry name" value="ShKT_dom"/>
</dbReference>
<evidence type="ECO:0000313" key="3">
    <source>
        <dbReference type="EMBL" id="KAI7841215.1"/>
    </source>
</evidence>
<protein>
    <recommendedName>
        <fullName evidence="2">ShKT domain-containing protein</fullName>
    </recommendedName>
</protein>
<organism evidence="3 4">
    <name type="scientific">Chlorella ohadii</name>
    <dbReference type="NCBI Taxonomy" id="2649997"/>
    <lineage>
        <taxon>Eukaryota</taxon>
        <taxon>Viridiplantae</taxon>
        <taxon>Chlorophyta</taxon>
        <taxon>core chlorophytes</taxon>
        <taxon>Trebouxiophyceae</taxon>
        <taxon>Chlorellales</taxon>
        <taxon>Chlorellaceae</taxon>
        <taxon>Chlorella clade</taxon>
        <taxon>Chlorella</taxon>
    </lineage>
</organism>
<sequence length="153" mass="15501">MCKPKGCVASGCERGYECDKYSTQCKPQGCLASGCPSNSECDKTTLECKENKPLSVTEAPASPAAASAPALPCKDDDTNCVFWAAAGECTKNPSYMLQTCKLSCRAPGCPAPPVLPPTMEAPAITAAPAPSSGPADAPAPAPADALAPELPVV</sequence>
<evidence type="ECO:0000313" key="4">
    <source>
        <dbReference type="Proteomes" id="UP001205105"/>
    </source>
</evidence>
<comment type="caution">
    <text evidence="3">The sequence shown here is derived from an EMBL/GenBank/DDBJ whole genome shotgun (WGS) entry which is preliminary data.</text>
</comment>
<gene>
    <name evidence="3" type="ORF">COHA_005180</name>
</gene>
<accession>A0AAD5DSJ9</accession>
<reference evidence="3" key="1">
    <citation type="submission" date="2020-11" db="EMBL/GenBank/DDBJ databases">
        <title>Chlorella ohadii genome sequencing and assembly.</title>
        <authorList>
            <person name="Murik O."/>
            <person name="Treves H."/>
            <person name="Kedem I."/>
            <person name="Shotland Y."/>
            <person name="Kaplan A."/>
        </authorList>
    </citation>
    <scope>NUCLEOTIDE SEQUENCE</scope>
    <source>
        <strain evidence="3">1</strain>
    </source>
</reference>
<dbReference type="Pfam" id="PF01549">
    <property type="entry name" value="ShK"/>
    <property type="match status" value="1"/>
</dbReference>
<feature type="region of interest" description="Disordered" evidence="1">
    <location>
        <begin position="120"/>
        <end position="153"/>
    </location>
</feature>
<evidence type="ECO:0000259" key="2">
    <source>
        <dbReference type="PROSITE" id="PS51670"/>
    </source>
</evidence>
<keyword evidence="4" id="KW-1185">Reference proteome</keyword>
<proteinExistence type="predicted"/>
<name>A0AAD5DSJ9_9CHLO</name>
<feature type="domain" description="ShKT" evidence="2">
    <location>
        <begin position="73"/>
        <end position="109"/>
    </location>
</feature>
<dbReference type="SMART" id="SM00254">
    <property type="entry name" value="ShKT"/>
    <property type="match status" value="1"/>
</dbReference>
<dbReference type="EMBL" id="JADXDR010000067">
    <property type="protein sequence ID" value="KAI7841215.1"/>
    <property type="molecule type" value="Genomic_DNA"/>
</dbReference>
<dbReference type="Proteomes" id="UP001205105">
    <property type="component" value="Unassembled WGS sequence"/>
</dbReference>
<dbReference type="AlphaFoldDB" id="A0AAD5DSJ9"/>
<dbReference type="PROSITE" id="PS51670">
    <property type="entry name" value="SHKT"/>
    <property type="match status" value="1"/>
</dbReference>